<evidence type="ECO:0008006" key="3">
    <source>
        <dbReference type="Google" id="ProtNLM"/>
    </source>
</evidence>
<evidence type="ECO:0000313" key="2">
    <source>
        <dbReference type="Proteomes" id="UP000262939"/>
    </source>
</evidence>
<dbReference type="RefSeq" id="WP_117324482.1">
    <property type="nucleotide sequence ID" value="NZ_QVTD01000024.1"/>
</dbReference>
<protein>
    <recommendedName>
        <fullName evidence="3">Core-binding (CB) domain-containing protein</fullName>
    </recommendedName>
</protein>
<organism evidence="1 2">
    <name type="scientific">Peribacillus glennii</name>
    <dbReference type="NCBI Taxonomy" id="2303991"/>
    <lineage>
        <taxon>Bacteria</taxon>
        <taxon>Bacillati</taxon>
        <taxon>Bacillota</taxon>
        <taxon>Bacilli</taxon>
        <taxon>Bacillales</taxon>
        <taxon>Bacillaceae</taxon>
        <taxon>Peribacillus</taxon>
    </lineage>
</organism>
<dbReference type="EMBL" id="QVTD01000024">
    <property type="protein sequence ID" value="RFU60532.1"/>
    <property type="molecule type" value="Genomic_DNA"/>
</dbReference>
<keyword evidence="2" id="KW-1185">Reference proteome</keyword>
<dbReference type="AlphaFoldDB" id="A0A372L695"/>
<dbReference type="OrthoDB" id="107900at2"/>
<gene>
    <name evidence="1" type="ORF">D0466_21140</name>
</gene>
<comment type="caution">
    <text evidence="1">The sequence shown here is derived from an EMBL/GenBank/DDBJ whole genome shotgun (WGS) entry which is preliminary data.</text>
</comment>
<proteinExistence type="predicted"/>
<dbReference type="Proteomes" id="UP000262939">
    <property type="component" value="Unassembled WGS sequence"/>
</dbReference>
<accession>A0A372L695</accession>
<sequence>MRKNSVQRKFKREGNAKIIHHEGMTMAEMFEQFMFLKTAEGLSRRTIKEYYVHYDYFMRYAEQN</sequence>
<reference evidence="1 2" key="1">
    <citation type="submission" date="2018-08" db="EMBL/GenBank/DDBJ databases">
        <title>Bacillus chawlae sp. nov., Bacillus glennii sp. nov., and Bacillus saganii sp. nov. Isolated from the Vehicle Assembly Building at Kennedy Space Center where the Viking Spacecraft were Assembled.</title>
        <authorList>
            <person name="Seuylemezian A."/>
            <person name="Vaishampayan P."/>
        </authorList>
    </citation>
    <scope>NUCLEOTIDE SEQUENCE [LARGE SCALE GENOMIC DNA]</scope>
    <source>
        <strain evidence="1 2">V44-8</strain>
    </source>
</reference>
<evidence type="ECO:0000313" key="1">
    <source>
        <dbReference type="EMBL" id="RFU60532.1"/>
    </source>
</evidence>
<name>A0A372L695_9BACI</name>